<dbReference type="PANTHER" id="PTHR46180">
    <property type="entry name" value="VINCULIN"/>
    <property type="match status" value="1"/>
</dbReference>
<comment type="similarity">
    <text evidence="2">Belongs to the vinculin/alpha-catenin family.</text>
</comment>
<dbReference type="GO" id="GO:0051015">
    <property type="term" value="F:actin filament binding"/>
    <property type="evidence" value="ECO:0007669"/>
    <property type="project" value="InterPro"/>
</dbReference>
<keyword evidence="7" id="KW-1185">Reference proteome</keyword>
<accession>A0A0L0FWI0</accession>
<evidence type="ECO:0000256" key="2">
    <source>
        <dbReference type="ARBA" id="ARBA00008376"/>
    </source>
</evidence>
<dbReference type="RefSeq" id="XP_014155092.1">
    <property type="nucleotide sequence ID" value="XM_014299617.1"/>
</dbReference>
<keyword evidence="3" id="KW-0963">Cytoplasm</keyword>
<dbReference type="STRING" id="667725.A0A0L0FWI0"/>
<sequence length="799" mass="87891">MCNGDDPILTEKGIPLADKVDRSADELEESTNILKDDKLNADAMKLLAKGAQGILSGTTDLLEAFDESEVRDIVKLIDESLAALEPLRRVGTAAELVKEVKAVSLSLLKVARSMEKRRAQLQEGTHLESVKMEIEAVKSVSPLMVSACKTHLLHKDNENAVISRDGTLSQISSSLNKLRFLVQLKFFRKEDFFGHGSSGGHLEDMMLGKKQGDKVASDALLSTLDEFLRDCEAVAKKLEDGEEKSNILADIAGCRSLQKELTQAFKALSENPDDPACHRQVAETSQELYERVGELALTSKRALARRNNELVTNARLHATEAISAGKTGDPKETDANLAALEDDLNALEGVSNLISYLSTDDEKAHKVNEAMDDVKGYTPVLAATCRMAASIPEDKALNAHASMVKSEWDRKMDKLEDATDRAIENQGLTVGVLEEGMFKDIAAVKTAAEAHSMGQYTPACVVLQQRADKLNKLLAGEADRTGVLTEKDLFKTHGQALTYALNAFNASSQKVVEDGNDADSATKAKLAKDAAAMEKAVIVACNAVGCTDSLADIERKELQAKEGRRVQKELEIKRREEESKNEKLKLEREAEERKAREAAEAERIAELEQLEKEKMVKLLQEEEEKKQFELNTIGQAAEALHEEANQWDENDNDIICLAKKIAESFNKMAVLEGQQNCKRELITLAKTISTDAREMAKLATKFADNCADKRLKANLLNTVAVMETIGAQLKIIAAVKASSPGDQEADDQLNICAANLMGRCQECVSQCHSASIKPIDANHPLMEKVTWRKKVYRNRDCKF</sequence>
<dbReference type="GO" id="GO:0007155">
    <property type="term" value="P:cell adhesion"/>
    <property type="evidence" value="ECO:0007669"/>
    <property type="project" value="InterPro"/>
</dbReference>
<evidence type="ECO:0000256" key="5">
    <source>
        <dbReference type="SAM" id="Coils"/>
    </source>
</evidence>
<dbReference type="InterPro" id="IPR017997">
    <property type="entry name" value="Vinculin"/>
</dbReference>
<dbReference type="SUPFAM" id="SSF47220">
    <property type="entry name" value="alpha-catenin/vinculin-like"/>
    <property type="match status" value="3"/>
</dbReference>
<feature type="coiled-coil region" evidence="5">
    <location>
        <begin position="558"/>
        <end position="627"/>
    </location>
</feature>
<evidence type="ECO:0000313" key="6">
    <source>
        <dbReference type="EMBL" id="KNC81190.1"/>
    </source>
</evidence>
<dbReference type="InterPro" id="IPR006077">
    <property type="entry name" value="Vinculin/catenin"/>
</dbReference>
<dbReference type="OrthoDB" id="29742at2759"/>
<dbReference type="InterPro" id="IPR036723">
    <property type="entry name" value="Alpha-catenin/vinculin-like_sf"/>
</dbReference>
<dbReference type="Pfam" id="PF01044">
    <property type="entry name" value="Vinculin"/>
    <property type="match status" value="1"/>
</dbReference>
<reference evidence="6 7" key="1">
    <citation type="submission" date="2011-02" db="EMBL/GenBank/DDBJ databases">
        <title>The Genome Sequence of Sphaeroforma arctica JP610.</title>
        <authorList>
            <consortium name="The Broad Institute Genome Sequencing Platform"/>
            <person name="Russ C."/>
            <person name="Cuomo C."/>
            <person name="Young S.K."/>
            <person name="Zeng Q."/>
            <person name="Gargeya S."/>
            <person name="Alvarado L."/>
            <person name="Berlin A."/>
            <person name="Chapman S.B."/>
            <person name="Chen Z."/>
            <person name="Freedman E."/>
            <person name="Gellesch M."/>
            <person name="Goldberg J."/>
            <person name="Griggs A."/>
            <person name="Gujja S."/>
            <person name="Heilman E."/>
            <person name="Heiman D."/>
            <person name="Howarth C."/>
            <person name="Mehta T."/>
            <person name="Neiman D."/>
            <person name="Pearson M."/>
            <person name="Roberts A."/>
            <person name="Saif S."/>
            <person name="Shea T."/>
            <person name="Shenoy N."/>
            <person name="Sisk P."/>
            <person name="Stolte C."/>
            <person name="Sykes S."/>
            <person name="White J."/>
            <person name="Yandava C."/>
            <person name="Burger G."/>
            <person name="Gray M.W."/>
            <person name="Holland P.W.H."/>
            <person name="King N."/>
            <person name="Lang F.B.F."/>
            <person name="Roger A.J."/>
            <person name="Ruiz-Trillo I."/>
            <person name="Haas B."/>
            <person name="Nusbaum C."/>
            <person name="Birren B."/>
        </authorList>
    </citation>
    <scope>NUCLEOTIDE SEQUENCE [LARGE SCALE GENOMIC DNA]</scope>
    <source>
        <strain evidence="6 7">JP610</strain>
    </source>
</reference>
<dbReference type="PRINTS" id="PR00806">
    <property type="entry name" value="VINCULIN"/>
</dbReference>
<name>A0A0L0FWI0_9EUKA</name>
<gene>
    <name evidence="6" type="ORF">SARC_06473</name>
</gene>
<evidence type="ECO:0000256" key="3">
    <source>
        <dbReference type="ARBA" id="ARBA00022490"/>
    </source>
</evidence>
<dbReference type="Proteomes" id="UP000054560">
    <property type="component" value="Unassembled WGS sequence"/>
</dbReference>
<dbReference type="GO" id="GO:0005737">
    <property type="term" value="C:cytoplasm"/>
    <property type="evidence" value="ECO:0007669"/>
    <property type="project" value="UniProtKB-SubCell"/>
</dbReference>
<dbReference type="eggNOG" id="KOG3681">
    <property type="taxonomic scope" value="Eukaryota"/>
</dbReference>
<evidence type="ECO:0000256" key="4">
    <source>
        <dbReference type="ARBA" id="ARBA00023203"/>
    </source>
</evidence>
<comment type="subcellular location">
    <subcellularLocation>
        <location evidence="1">Cytoplasm</location>
    </subcellularLocation>
</comment>
<keyword evidence="4" id="KW-0009">Actin-binding</keyword>
<evidence type="ECO:0000256" key="1">
    <source>
        <dbReference type="ARBA" id="ARBA00004496"/>
    </source>
</evidence>
<proteinExistence type="inferred from homology"/>
<dbReference type="Gene3D" id="1.20.120.810">
    <property type="entry name" value="Vinculin, Vh2 four-helix bundle"/>
    <property type="match status" value="1"/>
</dbReference>
<organism evidence="6 7">
    <name type="scientific">Sphaeroforma arctica JP610</name>
    <dbReference type="NCBI Taxonomy" id="667725"/>
    <lineage>
        <taxon>Eukaryota</taxon>
        <taxon>Ichthyosporea</taxon>
        <taxon>Ichthyophonida</taxon>
        <taxon>Sphaeroforma</taxon>
    </lineage>
</organism>
<keyword evidence="5" id="KW-0175">Coiled coil</keyword>
<protein>
    <submittedName>
        <fullName evidence="6">Uncharacterized protein</fullName>
    </submittedName>
</protein>
<dbReference type="GeneID" id="25906977"/>
<dbReference type="EMBL" id="KQ242059">
    <property type="protein sequence ID" value="KNC81190.1"/>
    <property type="molecule type" value="Genomic_DNA"/>
</dbReference>
<evidence type="ECO:0000313" key="7">
    <source>
        <dbReference type="Proteomes" id="UP000054560"/>
    </source>
</evidence>
<dbReference type="Gene3D" id="1.20.120.230">
    <property type="entry name" value="Alpha-catenin/vinculin-like"/>
    <property type="match status" value="2"/>
</dbReference>
<dbReference type="AlphaFoldDB" id="A0A0L0FWI0"/>